<reference evidence="7 8" key="1">
    <citation type="submission" date="2013-02" db="EMBL/GenBank/DDBJ databases">
        <title>The Genome Sequence of Enterococcus villorum ATCC_700913.</title>
        <authorList>
            <consortium name="The Broad Institute Genome Sequencing Platform"/>
            <consortium name="The Broad Institute Genome Sequencing Center for Infectious Disease"/>
            <person name="Earl A.M."/>
            <person name="Gilmore M.S."/>
            <person name="Lebreton F."/>
            <person name="Walker B."/>
            <person name="Young S.K."/>
            <person name="Zeng Q."/>
            <person name="Gargeya S."/>
            <person name="Fitzgerald M."/>
            <person name="Haas B."/>
            <person name="Abouelleil A."/>
            <person name="Alvarado L."/>
            <person name="Arachchi H.M."/>
            <person name="Berlin A.M."/>
            <person name="Chapman S.B."/>
            <person name="Dewar J."/>
            <person name="Goldberg J."/>
            <person name="Griggs A."/>
            <person name="Gujja S."/>
            <person name="Hansen M."/>
            <person name="Howarth C."/>
            <person name="Imamovic A."/>
            <person name="Larimer J."/>
            <person name="McCowan C."/>
            <person name="Murphy C."/>
            <person name="Neiman D."/>
            <person name="Pearson M."/>
            <person name="Priest M."/>
            <person name="Roberts A."/>
            <person name="Saif S."/>
            <person name="Shea T."/>
            <person name="Sisk P."/>
            <person name="Sykes S."/>
            <person name="Wortman J."/>
            <person name="Nusbaum C."/>
            <person name="Birren B."/>
        </authorList>
    </citation>
    <scope>NUCLEOTIDE SEQUENCE [LARGE SCALE GENOMIC DNA]</scope>
    <source>
        <strain evidence="7 8">ATCC 700913</strain>
    </source>
</reference>
<dbReference type="InterPro" id="IPR051541">
    <property type="entry name" value="PTS_SugarTrans_NitroReg"/>
</dbReference>
<comment type="caution">
    <text evidence="7">The sequence shown here is derived from an EMBL/GenBank/DDBJ whole genome shotgun (WGS) entry which is preliminary data.</text>
</comment>
<dbReference type="NCBIfam" id="TIGR00848">
    <property type="entry name" value="fruA"/>
    <property type="match status" value="1"/>
</dbReference>
<dbReference type="CDD" id="cd00211">
    <property type="entry name" value="PTS_IIA_fru"/>
    <property type="match status" value="1"/>
</dbReference>
<keyword evidence="5" id="KW-0598">Phosphotransferase system</keyword>
<evidence type="ECO:0000259" key="6">
    <source>
        <dbReference type="PROSITE" id="PS51094"/>
    </source>
</evidence>
<protein>
    <submittedName>
        <fullName evidence="7">PTS system, fructose subfamily, IIA component</fullName>
    </submittedName>
</protein>
<dbReference type="PROSITE" id="PS51094">
    <property type="entry name" value="PTS_EIIA_TYPE_2"/>
    <property type="match status" value="1"/>
</dbReference>
<accession>A0ABN0KEC8</accession>
<keyword evidence="8" id="KW-1185">Reference proteome</keyword>
<evidence type="ECO:0000256" key="5">
    <source>
        <dbReference type="ARBA" id="ARBA00022683"/>
    </source>
</evidence>
<keyword evidence="3" id="KW-0762">Sugar transport</keyword>
<dbReference type="InterPro" id="IPR002178">
    <property type="entry name" value="PTS_EIIA_type-2_dom"/>
</dbReference>
<sequence>MMNAEVFNQQHILFDETSTTQEEAFQMIATFAYKLGFVNNVQTYFEGLKKREVEATTGFKDQLAIPHSKNSAVVKPGMFLLKFSHEIPWRSLDGQPIKVAFALAIPEEGATKHLKLLSLIARKLIDQKFREAILAESDPEKLDAMINQIDF</sequence>
<dbReference type="Pfam" id="PF00359">
    <property type="entry name" value="PTS_EIIA_2"/>
    <property type="match status" value="1"/>
</dbReference>
<dbReference type="PANTHER" id="PTHR47738">
    <property type="entry name" value="PTS SYSTEM FRUCTOSE-LIKE EIIA COMPONENT-RELATED"/>
    <property type="match status" value="1"/>
</dbReference>
<dbReference type="SUPFAM" id="SSF55804">
    <property type="entry name" value="Phoshotransferase/anion transport protein"/>
    <property type="match status" value="1"/>
</dbReference>
<keyword evidence="1" id="KW-0813">Transport</keyword>
<gene>
    <name evidence="7" type="ORF">UAO_02077</name>
</gene>
<organism evidence="7 8">
    <name type="scientific">Enterococcus villorum ATCC 700913</name>
    <dbReference type="NCBI Taxonomy" id="1158604"/>
    <lineage>
        <taxon>Bacteria</taxon>
        <taxon>Bacillati</taxon>
        <taxon>Bacillota</taxon>
        <taxon>Bacilli</taxon>
        <taxon>Lactobacillales</taxon>
        <taxon>Enterococcaceae</taxon>
        <taxon>Enterococcus</taxon>
    </lineage>
</organism>
<dbReference type="InterPro" id="IPR016152">
    <property type="entry name" value="PTrfase/Anion_transptr"/>
</dbReference>
<dbReference type="EMBL" id="AJAN01000028">
    <property type="protein sequence ID" value="EOH87366.1"/>
    <property type="molecule type" value="Genomic_DNA"/>
</dbReference>
<evidence type="ECO:0000256" key="4">
    <source>
        <dbReference type="ARBA" id="ARBA00022679"/>
    </source>
</evidence>
<dbReference type="Proteomes" id="UP000013866">
    <property type="component" value="Unassembled WGS sequence"/>
</dbReference>
<evidence type="ECO:0000256" key="1">
    <source>
        <dbReference type="ARBA" id="ARBA00022448"/>
    </source>
</evidence>
<proteinExistence type="predicted"/>
<keyword evidence="4" id="KW-0808">Transferase</keyword>
<name>A0ABN0KEC8_9ENTE</name>
<feature type="domain" description="PTS EIIA type-2" evidence="6">
    <location>
        <begin position="5"/>
        <end position="149"/>
    </location>
</feature>
<evidence type="ECO:0000313" key="7">
    <source>
        <dbReference type="EMBL" id="EOH87366.1"/>
    </source>
</evidence>
<keyword evidence="2" id="KW-0597">Phosphoprotein</keyword>
<evidence type="ECO:0000256" key="2">
    <source>
        <dbReference type="ARBA" id="ARBA00022553"/>
    </source>
</evidence>
<dbReference type="InterPro" id="IPR004715">
    <property type="entry name" value="PTS_IIA_fruc"/>
</dbReference>
<evidence type="ECO:0000256" key="3">
    <source>
        <dbReference type="ARBA" id="ARBA00022597"/>
    </source>
</evidence>
<dbReference type="Gene3D" id="3.40.930.10">
    <property type="entry name" value="Mannitol-specific EII, Chain A"/>
    <property type="match status" value="1"/>
</dbReference>
<evidence type="ECO:0000313" key="8">
    <source>
        <dbReference type="Proteomes" id="UP000013866"/>
    </source>
</evidence>